<dbReference type="InterPro" id="IPR011705">
    <property type="entry name" value="BACK"/>
</dbReference>
<feature type="non-terminal residue" evidence="6">
    <location>
        <position position="1"/>
    </location>
</feature>
<dbReference type="Gene3D" id="2.120.10.80">
    <property type="entry name" value="Kelch-type beta propeller"/>
    <property type="match status" value="1"/>
</dbReference>
<keyword evidence="1" id="KW-0880">Kelch repeat</keyword>
<dbReference type="PANTHER" id="PTHR24412:SF489">
    <property type="entry name" value="RING FINGER DOMAIN AND KELCH REPEAT-CONTAINING PROTEIN DDB_G0271372"/>
    <property type="match status" value="1"/>
</dbReference>
<dbReference type="AlphaFoldDB" id="A0A0K8TLQ2"/>
<dbReference type="SUPFAM" id="SSF54695">
    <property type="entry name" value="POZ domain"/>
    <property type="match status" value="1"/>
</dbReference>
<proteinExistence type="evidence at transcript level"/>
<keyword evidence="3" id="KW-0009">Actin-binding</keyword>
<dbReference type="Gene3D" id="3.30.710.10">
    <property type="entry name" value="Potassium Channel Kv1.1, Chain A"/>
    <property type="match status" value="1"/>
</dbReference>
<feature type="domain" description="BTB" evidence="4">
    <location>
        <begin position="2"/>
        <end position="52"/>
    </location>
</feature>
<dbReference type="Pfam" id="PF00651">
    <property type="entry name" value="BTB"/>
    <property type="match status" value="1"/>
</dbReference>
<dbReference type="Gene3D" id="1.25.40.420">
    <property type="match status" value="1"/>
</dbReference>
<dbReference type="Pfam" id="PF07707">
    <property type="entry name" value="BACK"/>
    <property type="match status" value="1"/>
</dbReference>
<feature type="domain" description="BACK" evidence="5">
    <location>
        <begin position="58"/>
        <end position="158"/>
    </location>
</feature>
<dbReference type="EMBL" id="GDAI01002748">
    <property type="protein sequence ID" value="JAI14855.1"/>
    <property type="molecule type" value="mRNA"/>
</dbReference>
<evidence type="ECO:0000259" key="5">
    <source>
        <dbReference type="Pfam" id="PF07707"/>
    </source>
</evidence>
<dbReference type="SUPFAM" id="SSF117281">
    <property type="entry name" value="Kelch motif"/>
    <property type="match status" value="1"/>
</dbReference>
<dbReference type="InterPro" id="IPR000210">
    <property type="entry name" value="BTB/POZ_dom"/>
</dbReference>
<dbReference type="InterPro" id="IPR011333">
    <property type="entry name" value="SKP1/BTB/POZ_sf"/>
</dbReference>
<dbReference type="InterPro" id="IPR015915">
    <property type="entry name" value="Kelch-typ_b-propeller"/>
</dbReference>
<evidence type="ECO:0000313" key="6">
    <source>
        <dbReference type="EMBL" id="JAI14855.1"/>
    </source>
</evidence>
<name>A0A0K8TLQ2_TABBR</name>
<evidence type="ECO:0000259" key="4">
    <source>
        <dbReference type="Pfam" id="PF00651"/>
    </source>
</evidence>
<dbReference type="PANTHER" id="PTHR24412">
    <property type="entry name" value="KELCH PROTEIN"/>
    <property type="match status" value="1"/>
</dbReference>
<reference evidence="6" key="1">
    <citation type="journal article" date="2015" name="Insect Biochem. Mol. Biol.">
        <title>An insight into the sialome of the horse fly, Tabanus bromius.</title>
        <authorList>
            <person name="Ribeiro J.M."/>
            <person name="Kazimirova M."/>
            <person name="Takac P."/>
            <person name="Andersen J.F."/>
            <person name="Francischetti I.M."/>
        </authorList>
    </citation>
    <scope>NUCLEOTIDE SEQUENCE</scope>
</reference>
<evidence type="ECO:0000256" key="2">
    <source>
        <dbReference type="ARBA" id="ARBA00022737"/>
    </source>
</evidence>
<sequence length="459" mass="52311">EINALAMEALLNFFYTGELELSQENIESVFWAIDYMRLEPLLDICIEYIRDSLDPSNCLQYYVMAEMVQFSSPRSDGFKKAASALIVREIVTISECEDFLNLNVEFISKILMWSNHAANAEAMYMTILKWVGHDEENRRQFLCNLLQMLPIDAIKFEFYDTTMKNEELLQRDPKSISWLLDTFGNRIPALFACQNTASSLFIADRWSRKRCFHVNIQNPTPLALGRRPKMSHMSAVSHKEQIYLLCGSRTYKSYRLNDPQGSWTDCELDLKFGIYNAGCIVLGDDLFVIGGSDWTDDAFGDNSVMKFNFGSGRKEVLPGMVQDRTLPGVAVYANSVYAVCGDEESSIERFDPREGQWRLIEQDGTSLIGQCCSATVADYLYACDVDYGAIERFDFRAYEWEGISDLPSSTRKAYWITSVGDDLYGAVGGCIFKYDVAADQWNPFCSGMDIKRPIIVPWF</sequence>
<evidence type="ECO:0008006" key="7">
    <source>
        <dbReference type="Google" id="ProtNLM"/>
    </source>
</evidence>
<organism evidence="6">
    <name type="scientific">Tabanus bromius</name>
    <name type="common">Band-eyed brown horse fly</name>
    <dbReference type="NCBI Taxonomy" id="304241"/>
    <lineage>
        <taxon>Eukaryota</taxon>
        <taxon>Metazoa</taxon>
        <taxon>Ecdysozoa</taxon>
        <taxon>Arthropoda</taxon>
        <taxon>Hexapoda</taxon>
        <taxon>Insecta</taxon>
        <taxon>Pterygota</taxon>
        <taxon>Neoptera</taxon>
        <taxon>Endopterygota</taxon>
        <taxon>Diptera</taxon>
        <taxon>Brachycera</taxon>
        <taxon>Tabanomorpha</taxon>
        <taxon>Tabanoidea</taxon>
        <taxon>Tabanidae</taxon>
        <taxon>Tabanus</taxon>
    </lineage>
</organism>
<accession>A0A0K8TLQ2</accession>
<protein>
    <recommendedName>
        <fullName evidence="7">BACK domain-containing protein</fullName>
    </recommendedName>
</protein>
<evidence type="ECO:0000256" key="1">
    <source>
        <dbReference type="ARBA" id="ARBA00022441"/>
    </source>
</evidence>
<keyword evidence="2" id="KW-0677">Repeat</keyword>
<evidence type="ECO:0000256" key="3">
    <source>
        <dbReference type="ARBA" id="ARBA00023203"/>
    </source>
</evidence>